<feature type="transmembrane region" description="Helical" evidence="8">
    <location>
        <begin position="166"/>
        <end position="186"/>
    </location>
</feature>
<keyword evidence="3 7" id="KW-0813">Transport</keyword>
<dbReference type="InterPro" id="IPR003663">
    <property type="entry name" value="Sugar/inositol_transpt"/>
</dbReference>
<comment type="caution">
    <text evidence="10">The sequence shown here is derived from an EMBL/GenBank/DDBJ whole genome shotgun (WGS) entry which is preliminary data.</text>
</comment>
<dbReference type="OrthoDB" id="6612291at2759"/>
<evidence type="ECO:0000256" key="1">
    <source>
        <dbReference type="ARBA" id="ARBA00004141"/>
    </source>
</evidence>
<dbReference type="Proteomes" id="UP001140513">
    <property type="component" value="Unassembled WGS sequence"/>
</dbReference>
<dbReference type="Pfam" id="PF00083">
    <property type="entry name" value="Sugar_tr"/>
    <property type="match status" value="1"/>
</dbReference>
<dbReference type="EMBL" id="JAPEUX010000006">
    <property type="protein sequence ID" value="KAJ4349600.1"/>
    <property type="molecule type" value="Genomic_DNA"/>
</dbReference>
<evidence type="ECO:0000313" key="11">
    <source>
        <dbReference type="Proteomes" id="UP001140513"/>
    </source>
</evidence>
<proteinExistence type="inferred from homology"/>
<evidence type="ECO:0000256" key="7">
    <source>
        <dbReference type="RuleBase" id="RU003346"/>
    </source>
</evidence>
<sequence>MVFSLLRCFNTKLALGCLLIAISSFNYGFDNQAFATTQAMNAFDKQFGVWNAKSKTWVLEPSWLSLFNSLNYIGFAFGMPSAGNSLAEADKPGVLLGSHVSARYGRRVCMFSMSVYALVTATIAVTSQSREQIMAGRILNYVYVGMELAVVPAFQSEIVPASARGFIVGTYQLSLIFGGFVINSVCRGTSGMRNNRAWRIPVGLFYIVPTIIMFLIFFIPESPRWLLKQGRVEEAKANLIKLREGKFTEEQMDLEFRELQAALEFENAFEKGTFVEMFHGINLKRTTIVVLVNFFQQATGQAFASQYGTIYVKSLQTINPFNFSLITSAISMFSIIMCLLLTDKVGRRPLLLLGAAIQTAALMTMGGLGTPKTVDYSSKVGIVAMIAVMAVGFGIGWAPLTYVVTSELPAIKLRDHALRLGFSVNVVINFAVNFSIPYLINAEYANLQSKVGFIFGSFALLCFIFTYFCIPECSGKTLEQIDYLFHNGVPLRKFGTADVPTFEERVVAEKVEEDIVKPQKIEREDQSGAF</sequence>
<dbReference type="RefSeq" id="XP_056068530.1">
    <property type="nucleotide sequence ID" value="XM_056216974.1"/>
</dbReference>
<dbReference type="SUPFAM" id="SSF103473">
    <property type="entry name" value="MFS general substrate transporter"/>
    <property type="match status" value="1"/>
</dbReference>
<name>A0A9W8XFW2_9PLEO</name>
<keyword evidence="6 8" id="KW-0472">Membrane</keyword>
<feature type="transmembrane region" description="Helical" evidence="8">
    <location>
        <begin position="321"/>
        <end position="342"/>
    </location>
</feature>
<feature type="transmembrane region" description="Helical" evidence="8">
    <location>
        <begin position="138"/>
        <end position="154"/>
    </location>
</feature>
<feature type="transmembrane region" description="Helical" evidence="8">
    <location>
        <begin position="104"/>
        <end position="126"/>
    </location>
</feature>
<feature type="transmembrane region" description="Helical" evidence="8">
    <location>
        <begin position="417"/>
        <end position="440"/>
    </location>
</feature>
<evidence type="ECO:0000256" key="3">
    <source>
        <dbReference type="ARBA" id="ARBA00022448"/>
    </source>
</evidence>
<evidence type="ECO:0000256" key="2">
    <source>
        <dbReference type="ARBA" id="ARBA00010992"/>
    </source>
</evidence>
<dbReference type="FunFam" id="1.20.1250.20:FF:000078">
    <property type="entry name" value="MFS maltose transporter, putative"/>
    <property type="match status" value="1"/>
</dbReference>
<dbReference type="InterPro" id="IPR005828">
    <property type="entry name" value="MFS_sugar_transport-like"/>
</dbReference>
<evidence type="ECO:0000256" key="4">
    <source>
        <dbReference type="ARBA" id="ARBA00022692"/>
    </source>
</evidence>
<accession>A0A9W8XFW2</accession>
<feature type="transmembrane region" description="Helical" evidence="8">
    <location>
        <begin position="198"/>
        <end position="219"/>
    </location>
</feature>
<evidence type="ECO:0000256" key="8">
    <source>
        <dbReference type="SAM" id="Phobius"/>
    </source>
</evidence>
<dbReference type="GO" id="GO:0005351">
    <property type="term" value="F:carbohydrate:proton symporter activity"/>
    <property type="evidence" value="ECO:0007669"/>
    <property type="project" value="TreeGrafter"/>
</dbReference>
<comment type="subcellular location">
    <subcellularLocation>
        <location evidence="1">Membrane</location>
        <topology evidence="1">Multi-pass membrane protein</topology>
    </subcellularLocation>
</comment>
<feature type="transmembrane region" description="Helical" evidence="8">
    <location>
        <begin position="380"/>
        <end position="405"/>
    </location>
</feature>
<dbReference type="PANTHER" id="PTHR48022">
    <property type="entry name" value="PLASTIDIC GLUCOSE TRANSPORTER 4"/>
    <property type="match status" value="1"/>
</dbReference>
<evidence type="ECO:0000259" key="9">
    <source>
        <dbReference type="PROSITE" id="PS50850"/>
    </source>
</evidence>
<comment type="similarity">
    <text evidence="2 7">Belongs to the major facilitator superfamily. Sugar transporter (TC 2.A.1.1) family.</text>
</comment>
<organism evidence="10 11">
    <name type="scientific">Didymosphaeria variabile</name>
    <dbReference type="NCBI Taxonomy" id="1932322"/>
    <lineage>
        <taxon>Eukaryota</taxon>
        <taxon>Fungi</taxon>
        <taxon>Dikarya</taxon>
        <taxon>Ascomycota</taxon>
        <taxon>Pezizomycotina</taxon>
        <taxon>Dothideomycetes</taxon>
        <taxon>Pleosporomycetidae</taxon>
        <taxon>Pleosporales</taxon>
        <taxon>Massarineae</taxon>
        <taxon>Didymosphaeriaceae</taxon>
        <taxon>Didymosphaeria</taxon>
    </lineage>
</organism>
<feature type="transmembrane region" description="Helical" evidence="8">
    <location>
        <begin position="452"/>
        <end position="470"/>
    </location>
</feature>
<evidence type="ECO:0000256" key="5">
    <source>
        <dbReference type="ARBA" id="ARBA00022989"/>
    </source>
</evidence>
<dbReference type="AlphaFoldDB" id="A0A9W8XFW2"/>
<dbReference type="InterPro" id="IPR050360">
    <property type="entry name" value="MFS_Sugar_Transporters"/>
</dbReference>
<dbReference type="GeneID" id="80911746"/>
<gene>
    <name evidence="10" type="ORF">N0V89_008216</name>
</gene>
<keyword evidence="4 8" id="KW-0812">Transmembrane</keyword>
<dbReference type="NCBIfam" id="TIGR00879">
    <property type="entry name" value="SP"/>
    <property type="match status" value="1"/>
</dbReference>
<feature type="domain" description="Major facilitator superfamily (MFS) profile" evidence="9">
    <location>
        <begin position="16"/>
        <end position="474"/>
    </location>
</feature>
<dbReference type="PROSITE" id="PS50850">
    <property type="entry name" value="MFS"/>
    <property type="match status" value="1"/>
</dbReference>
<keyword evidence="5 8" id="KW-1133">Transmembrane helix</keyword>
<dbReference type="GO" id="GO:0016020">
    <property type="term" value="C:membrane"/>
    <property type="evidence" value="ECO:0007669"/>
    <property type="project" value="UniProtKB-SubCell"/>
</dbReference>
<dbReference type="InterPro" id="IPR020846">
    <property type="entry name" value="MFS_dom"/>
</dbReference>
<evidence type="ECO:0000256" key="6">
    <source>
        <dbReference type="ARBA" id="ARBA00023136"/>
    </source>
</evidence>
<dbReference type="Gene3D" id="1.20.1250.20">
    <property type="entry name" value="MFS general substrate transporter like domains"/>
    <property type="match status" value="1"/>
</dbReference>
<protein>
    <recommendedName>
        <fullName evidence="9">Major facilitator superfamily (MFS) profile domain-containing protein</fullName>
    </recommendedName>
</protein>
<dbReference type="PANTHER" id="PTHR48022:SF2">
    <property type="entry name" value="PLASTIDIC GLUCOSE TRANSPORTER 4"/>
    <property type="match status" value="1"/>
</dbReference>
<feature type="transmembrane region" description="Helical" evidence="8">
    <location>
        <begin position="349"/>
        <end position="368"/>
    </location>
</feature>
<dbReference type="InterPro" id="IPR036259">
    <property type="entry name" value="MFS_trans_sf"/>
</dbReference>
<reference evidence="10" key="1">
    <citation type="submission" date="2022-10" db="EMBL/GenBank/DDBJ databases">
        <title>Tapping the CABI collections for fungal endophytes: first genome assemblies for Collariella, Neodidymelliopsis, Ascochyta clinopodiicola, Didymella pomorum, Didymosphaeria variabile, Neocosmospora piperis and Neocucurbitaria cava.</title>
        <authorList>
            <person name="Hill R."/>
        </authorList>
    </citation>
    <scope>NUCLEOTIDE SEQUENCE</scope>
    <source>
        <strain evidence="10">IMI 356815</strain>
    </source>
</reference>
<keyword evidence="11" id="KW-1185">Reference proteome</keyword>
<evidence type="ECO:0000313" key="10">
    <source>
        <dbReference type="EMBL" id="KAJ4349600.1"/>
    </source>
</evidence>